<dbReference type="InterPro" id="IPR038770">
    <property type="entry name" value="Na+/solute_symporter_sf"/>
</dbReference>
<protein>
    <submittedName>
        <fullName evidence="9">AEC family transporter</fullName>
    </submittedName>
</protein>
<dbReference type="Pfam" id="PF03547">
    <property type="entry name" value="Mem_trans"/>
    <property type="match status" value="2"/>
</dbReference>
<keyword evidence="4" id="KW-1003">Cell membrane</keyword>
<dbReference type="PANTHER" id="PTHR36838">
    <property type="entry name" value="AUXIN EFFLUX CARRIER FAMILY PROTEIN"/>
    <property type="match status" value="1"/>
</dbReference>
<evidence type="ECO:0000313" key="9">
    <source>
        <dbReference type="EMBL" id="MST70129.1"/>
    </source>
</evidence>
<sequence length="307" mass="33788">MVTTLLLKQLTIFFIYMAAGFMMVKLGILKGEDSKVLSLLCIYVLLPCAILKSYQAEYTPELRDGFMLAMGAAVAAQLILMAVTYGISGICHLDATEKASIMYPNSANLILPLVAGVLGDHYMIYASAYSCVQGIFIWTHCTSMMKGSRDMNWKKVFLNINLITVVVGIIMFFGQIHLPKMALDTLGGFSAALGPISMIVIGMLLYNVDWKNIFQNVRVHLVVALKMVILPLGAAVIFKCTPIRTLAEDGEMILLVTLFAIMAPSATLITQLAQINDRDERYAAAINAMTTVVCIVSMPLLTMWYMK</sequence>
<keyword evidence="6 8" id="KW-1133">Transmembrane helix</keyword>
<comment type="subcellular location">
    <subcellularLocation>
        <location evidence="1">Cell membrane</location>
        <topology evidence="1">Multi-pass membrane protein</topology>
    </subcellularLocation>
</comment>
<organism evidence="9 10">
    <name type="scientific">Mogibacterium kristiansenii</name>
    <dbReference type="NCBI Taxonomy" id="2606708"/>
    <lineage>
        <taxon>Bacteria</taxon>
        <taxon>Bacillati</taxon>
        <taxon>Bacillota</taxon>
        <taxon>Clostridia</taxon>
        <taxon>Peptostreptococcales</taxon>
        <taxon>Anaerovoracaceae</taxon>
        <taxon>Mogibacterium</taxon>
    </lineage>
</organism>
<feature type="transmembrane region" description="Helical" evidence="8">
    <location>
        <begin position="66"/>
        <end position="87"/>
    </location>
</feature>
<evidence type="ECO:0000256" key="4">
    <source>
        <dbReference type="ARBA" id="ARBA00022475"/>
    </source>
</evidence>
<evidence type="ECO:0000256" key="2">
    <source>
        <dbReference type="ARBA" id="ARBA00010145"/>
    </source>
</evidence>
<feature type="transmembrane region" description="Helical" evidence="8">
    <location>
        <begin position="250"/>
        <end position="270"/>
    </location>
</feature>
<dbReference type="GO" id="GO:0055085">
    <property type="term" value="P:transmembrane transport"/>
    <property type="evidence" value="ECO:0007669"/>
    <property type="project" value="InterPro"/>
</dbReference>
<accession>A0A6N7XJM5</accession>
<dbReference type="PANTHER" id="PTHR36838:SF3">
    <property type="entry name" value="TRANSPORTER AUXIN EFFLUX CARRIER EC FAMILY"/>
    <property type="match status" value="1"/>
</dbReference>
<proteinExistence type="inferred from homology"/>
<name>A0A6N7XJM5_9FIRM</name>
<feature type="transmembrane region" description="Helical" evidence="8">
    <location>
        <begin position="188"/>
        <end position="207"/>
    </location>
</feature>
<dbReference type="RefSeq" id="WP_154553694.1">
    <property type="nucleotide sequence ID" value="NZ_JBJESO010000033.1"/>
</dbReference>
<evidence type="ECO:0000256" key="6">
    <source>
        <dbReference type="ARBA" id="ARBA00022989"/>
    </source>
</evidence>
<dbReference type="GO" id="GO:0005886">
    <property type="term" value="C:plasma membrane"/>
    <property type="evidence" value="ECO:0007669"/>
    <property type="project" value="UniProtKB-SubCell"/>
</dbReference>
<keyword evidence="3" id="KW-0813">Transport</keyword>
<evidence type="ECO:0000313" key="10">
    <source>
        <dbReference type="Proteomes" id="UP000469424"/>
    </source>
</evidence>
<feature type="transmembrane region" description="Helical" evidence="8">
    <location>
        <begin position="124"/>
        <end position="144"/>
    </location>
</feature>
<feature type="transmembrane region" description="Helical" evidence="8">
    <location>
        <begin position="219"/>
        <end position="238"/>
    </location>
</feature>
<evidence type="ECO:0000256" key="1">
    <source>
        <dbReference type="ARBA" id="ARBA00004651"/>
    </source>
</evidence>
<dbReference type="Proteomes" id="UP000469424">
    <property type="component" value="Unassembled WGS sequence"/>
</dbReference>
<dbReference type="AlphaFoldDB" id="A0A6N7XJM5"/>
<reference evidence="9 10" key="1">
    <citation type="submission" date="2019-08" db="EMBL/GenBank/DDBJ databases">
        <title>In-depth cultivation of the pig gut microbiome towards novel bacterial diversity and tailored functional studies.</title>
        <authorList>
            <person name="Wylensek D."/>
            <person name="Hitch T.C.A."/>
            <person name="Clavel T."/>
        </authorList>
    </citation>
    <scope>NUCLEOTIDE SEQUENCE [LARGE SCALE GENOMIC DNA]</scope>
    <source>
        <strain evidence="9 10">WCA-MUC-591-APC-4B</strain>
    </source>
</reference>
<keyword evidence="10" id="KW-1185">Reference proteome</keyword>
<feature type="transmembrane region" description="Helical" evidence="8">
    <location>
        <begin position="282"/>
        <end position="306"/>
    </location>
</feature>
<comment type="caution">
    <text evidence="9">The sequence shown here is derived from an EMBL/GenBank/DDBJ whole genome shotgun (WGS) entry which is preliminary data.</text>
</comment>
<comment type="similarity">
    <text evidence="2">Belongs to the auxin efflux carrier (TC 2.A.69) family.</text>
</comment>
<feature type="transmembrane region" description="Helical" evidence="8">
    <location>
        <begin position="6"/>
        <end position="24"/>
    </location>
</feature>
<evidence type="ECO:0000256" key="7">
    <source>
        <dbReference type="ARBA" id="ARBA00023136"/>
    </source>
</evidence>
<gene>
    <name evidence="9" type="ORF">FYJ65_02045</name>
</gene>
<evidence type="ECO:0000256" key="5">
    <source>
        <dbReference type="ARBA" id="ARBA00022692"/>
    </source>
</evidence>
<evidence type="ECO:0000256" key="3">
    <source>
        <dbReference type="ARBA" id="ARBA00022448"/>
    </source>
</evidence>
<dbReference type="Gene3D" id="1.20.1530.20">
    <property type="match status" value="1"/>
</dbReference>
<dbReference type="InterPro" id="IPR004776">
    <property type="entry name" value="Mem_transp_PIN-like"/>
</dbReference>
<keyword evidence="5 8" id="KW-0812">Transmembrane</keyword>
<dbReference type="EMBL" id="VUNA01000003">
    <property type="protein sequence ID" value="MST70129.1"/>
    <property type="molecule type" value="Genomic_DNA"/>
</dbReference>
<keyword evidence="7 8" id="KW-0472">Membrane</keyword>
<feature type="transmembrane region" description="Helical" evidence="8">
    <location>
        <begin position="156"/>
        <end position="176"/>
    </location>
</feature>
<feature type="transmembrane region" description="Helical" evidence="8">
    <location>
        <begin position="99"/>
        <end position="118"/>
    </location>
</feature>
<feature type="transmembrane region" description="Helical" evidence="8">
    <location>
        <begin position="36"/>
        <end position="54"/>
    </location>
</feature>
<evidence type="ECO:0000256" key="8">
    <source>
        <dbReference type="SAM" id="Phobius"/>
    </source>
</evidence>